<evidence type="ECO:0000259" key="1">
    <source>
        <dbReference type="PROSITE" id="PS50043"/>
    </source>
</evidence>
<proteinExistence type="predicted"/>
<reference evidence="2 3" key="1">
    <citation type="submission" date="2019-02" db="EMBL/GenBank/DDBJ databases">
        <title>Arundinibacter roseus gen. nov., sp. nov., a new member of the family Cytophagaceae.</title>
        <authorList>
            <person name="Szuroczki S."/>
            <person name="Khayer B."/>
            <person name="Sproer C."/>
            <person name="Toumi M."/>
            <person name="Szabo A."/>
            <person name="Felfoldi T."/>
            <person name="Schumann P."/>
            <person name="Toth E."/>
        </authorList>
    </citation>
    <scope>NUCLEOTIDE SEQUENCE [LARGE SCALE GENOMIC DNA]</scope>
    <source>
        <strain evidence="2 3">DMA-k-7a</strain>
    </source>
</reference>
<name>A0A4R4K212_9BACT</name>
<feature type="domain" description="HTH luxR-type" evidence="1">
    <location>
        <begin position="68"/>
        <end position="133"/>
    </location>
</feature>
<dbReference type="InterPro" id="IPR000792">
    <property type="entry name" value="Tscrpt_reg_LuxR_C"/>
</dbReference>
<dbReference type="GO" id="GO:0006355">
    <property type="term" value="P:regulation of DNA-templated transcription"/>
    <property type="evidence" value="ECO:0007669"/>
    <property type="project" value="InterPro"/>
</dbReference>
<evidence type="ECO:0000313" key="2">
    <source>
        <dbReference type="EMBL" id="TDB61354.1"/>
    </source>
</evidence>
<dbReference type="OrthoDB" id="795989at2"/>
<dbReference type="EMBL" id="SMJU01000014">
    <property type="protein sequence ID" value="TDB61354.1"/>
    <property type="molecule type" value="Genomic_DNA"/>
</dbReference>
<dbReference type="Gene3D" id="1.10.10.10">
    <property type="entry name" value="Winged helix-like DNA-binding domain superfamily/Winged helix DNA-binding domain"/>
    <property type="match status" value="1"/>
</dbReference>
<dbReference type="Proteomes" id="UP000295706">
    <property type="component" value="Unassembled WGS sequence"/>
</dbReference>
<gene>
    <name evidence="2" type="ORF">EZE20_19305</name>
</gene>
<protein>
    <submittedName>
        <fullName evidence="2">LuxR family transcriptional regulator</fullName>
    </submittedName>
</protein>
<accession>A0A4R4K212</accession>
<dbReference type="InterPro" id="IPR036388">
    <property type="entry name" value="WH-like_DNA-bd_sf"/>
</dbReference>
<dbReference type="InterPro" id="IPR016032">
    <property type="entry name" value="Sig_transdc_resp-reg_C-effctor"/>
</dbReference>
<comment type="caution">
    <text evidence="2">The sequence shown here is derived from an EMBL/GenBank/DDBJ whole genome shotgun (WGS) entry which is preliminary data.</text>
</comment>
<dbReference type="PROSITE" id="PS50043">
    <property type="entry name" value="HTH_LUXR_2"/>
    <property type="match status" value="1"/>
</dbReference>
<dbReference type="GO" id="GO:0003677">
    <property type="term" value="F:DNA binding"/>
    <property type="evidence" value="ECO:0007669"/>
    <property type="project" value="InterPro"/>
</dbReference>
<sequence length="135" mass="15788">MSEQNTLKDKRAVTIRFDRNVDIEQLFAALHPTFEIRINEINCYDLTYKSTAQLRNVGDEIIPYKSIRSARPKNLNAQEIHILSLLAKGYSYEQIAEVMKMSLNGLRYYIKKIYRILNVKNGREAVNLYFQEIAV</sequence>
<dbReference type="SUPFAM" id="SSF46894">
    <property type="entry name" value="C-terminal effector domain of the bipartite response regulators"/>
    <property type="match status" value="1"/>
</dbReference>
<dbReference type="SMART" id="SM00421">
    <property type="entry name" value="HTH_LUXR"/>
    <property type="match status" value="1"/>
</dbReference>
<keyword evidence="3" id="KW-1185">Reference proteome</keyword>
<organism evidence="2 3">
    <name type="scientific">Arundinibacter roseus</name>
    <dbReference type="NCBI Taxonomy" id="2070510"/>
    <lineage>
        <taxon>Bacteria</taxon>
        <taxon>Pseudomonadati</taxon>
        <taxon>Bacteroidota</taxon>
        <taxon>Cytophagia</taxon>
        <taxon>Cytophagales</taxon>
        <taxon>Spirosomataceae</taxon>
        <taxon>Arundinibacter</taxon>
    </lineage>
</organism>
<dbReference type="Pfam" id="PF00196">
    <property type="entry name" value="GerE"/>
    <property type="match status" value="1"/>
</dbReference>
<evidence type="ECO:0000313" key="3">
    <source>
        <dbReference type="Proteomes" id="UP000295706"/>
    </source>
</evidence>
<dbReference type="RefSeq" id="WP_132120774.1">
    <property type="nucleotide sequence ID" value="NZ_SMJU01000014.1"/>
</dbReference>
<dbReference type="AlphaFoldDB" id="A0A4R4K212"/>
<dbReference type="CDD" id="cd06170">
    <property type="entry name" value="LuxR_C_like"/>
    <property type="match status" value="1"/>
</dbReference>